<evidence type="ECO:0000313" key="1">
    <source>
        <dbReference type="EMBL" id="MFC0544944.1"/>
    </source>
</evidence>
<gene>
    <name evidence="1" type="ORF">ACFFH7_25795</name>
</gene>
<comment type="caution">
    <text evidence="1">The sequence shown here is derived from an EMBL/GenBank/DDBJ whole genome shotgun (WGS) entry which is preliminary data.</text>
</comment>
<dbReference type="RefSeq" id="WP_379794252.1">
    <property type="nucleotide sequence ID" value="NZ_JBHLUD010000008.1"/>
</dbReference>
<dbReference type="Proteomes" id="UP001589810">
    <property type="component" value="Unassembled WGS sequence"/>
</dbReference>
<evidence type="ECO:0000313" key="2">
    <source>
        <dbReference type="Proteomes" id="UP001589810"/>
    </source>
</evidence>
<organism evidence="1 2">
    <name type="scientific">Kutzneria chonburiensis</name>
    <dbReference type="NCBI Taxonomy" id="1483604"/>
    <lineage>
        <taxon>Bacteria</taxon>
        <taxon>Bacillati</taxon>
        <taxon>Actinomycetota</taxon>
        <taxon>Actinomycetes</taxon>
        <taxon>Pseudonocardiales</taxon>
        <taxon>Pseudonocardiaceae</taxon>
        <taxon>Kutzneria</taxon>
    </lineage>
</organism>
<keyword evidence="2" id="KW-1185">Reference proteome</keyword>
<name>A0ABV6MX98_9PSEU</name>
<dbReference type="Pfam" id="PF14430">
    <property type="entry name" value="Imm1"/>
    <property type="match status" value="1"/>
</dbReference>
<dbReference type="InterPro" id="IPR025680">
    <property type="entry name" value="DddI"/>
</dbReference>
<sequence length="160" mass="17571">MILSAVHDGLWKHASTPDEIEALLHELVYRANPRHPSDVVLADTPFDDDSVDQPAQLLRVSANPEAGVAALLWFRNAADGEMWVSYNPHPPLEDPWLASDVDTARYHDRFTAIPLDQAHAALTQFVASGGQRPSNVQWVTGDYYGRITQALTPASPVHAA</sequence>
<dbReference type="EMBL" id="JBHLUD010000008">
    <property type="protein sequence ID" value="MFC0544944.1"/>
    <property type="molecule type" value="Genomic_DNA"/>
</dbReference>
<proteinExistence type="predicted"/>
<accession>A0ABV6MX98</accession>
<reference evidence="1 2" key="1">
    <citation type="submission" date="2024-09" db="EMBL/GenBank/DDBJ databases">
        <authorList>
            <person name="Sun Q."/>
            <person name="Mori K."/>
        </authorList>
    </citation>
    <scope>NUCLEOTIDE SEQUENCE [LARGE SCALE GENOMIC DNA]</scope>
    <source>
        <strain evidence="1 2">TBRC 1432</strain>
    </source>
</reference>
<protein>
    <submittedName>
        <fullName evidence="1">Imm1 family immunity protein</fullName>
    </submittedName>
</protein>